<protein>
    <submittedName>
        <fullName evidence="1">Uncharacterized protein</fullName>
    </submittedName>
</protein>
<dbReference type="Proteomes" id="UP001607302">
    <property type="component" value="Unassembled WGS sequence"/>
</dbReference>
<gene>
    <name evidence="1" type="ORF">V1478_011555</name>
</gene>
<organism evidence="1 2">
    <name type="scientific">Vespula squamosa</name>
    <name type="common">Southern yellow jacket</name>
    <name type="synonym">Wasp</name>
    <dbReference type="NCBI Taxonomy" id="30214"/>
    <lineage>
        <taxon>Eukaryota</taxon>
        <taxon>Metazoa</taxon>
        <taxon>Ecdysozoa</taxon>
        <taxon>Arthropoda</taxon>
        <taxon>Hexapoda</taxon>
        <taxon>Insecta</taxon>
        <taxon>Pterygota</taxon>
        <taxon>Neoptera</taxon>
        <taxon>Endopterygota</taxon>
        <taxon>Hymenoptera</taxon>
        <taxon>Apocrita</taxon>
        <taxon>Aculeata</taxon>
        <taxon>Vespoidea</taxon>
        <taxon>Vespidae</taxon>
        <taxon>Vespinae</taxon>
        <taxon>Vespula</taxon>
    </lineage>
</organism>
<proteinExistence type="predicted"/>
<reference evidence="1 2" key="1">
    <citation type="journal article" date="2024" name="Ann. Entomol. Soc. Am.">
        <title>Genomic analyses of the southern and eastern yellowjacket wasps (Hymenoptera: Vespidae) reveal evolutionary signatures of social life.</title>
        <authorList>
            <person name="Catto M.A."/>
            <person name="Caine P.B."/>
            <person name="Orr S.E."/>
            <person name="Hunt B.G."/>
            <person name="Goodisman M.A.D."/>
        </authorList>
    </citation>
    <scope>NUCLEOTIDE SEQUENCE [LARGE SCALE GENOMIC DNA]</scope>
    <source>
        <strain evidence="1">233</strain>
        <tissue evidence="1">Head and thorax</tissue>
    </source>
</reference>
<evidence type="ECO:0000313" key="1">
    <source>
        <dbReference type="EMBL" id="KAL2719136.1"/>
    </source>
</evidence>
<evidence type="ECO:0000313" key="2">
    <source>
        <dbReference type="Proteomes" id="UP001607302"/>
    </source>
</evidence>
<accession>A0ABD2AFH3</accession>
<comment type="caution">
    <text evidence="1">The sequence shown here is derived from an EMBL/GenBank/DDBJ whole genome shotgun (WGS) entry which is preliminary data.</text>
</comment>
<keyword evidence="2" id="KW-1185">Reference proteome</keyword>
<name>A0ABD2AFH3_VESSQ</name>
<dbReference type="EMBL" id="JAUDFV010000151">
    <property type="protein sequence ID" value="KAL2719136.1"/>
    <property type="molecule type" value="Genomic_DNA"/>
</dbReference>
<sequence>MVTLNLSDTKEKEKTTRMMTMTMMMEKEQKEEEEGEEDEVVEREKWRTTTSFVPKVVLKKIEGKTETLERHVPQMLLRGEQVAIIVKIN</sequence>
<dbReference type="AlphaFoldDB" id="A0ABD2AFH3"/>